<evidence type="ECO:0000313" key="2">
    <source>
        <dbReference type="EMBL" id="EMD33299.1"/>
    </source>
</evidence>
<accession>M2PC97</accession>
<protein>
    <submittedName>
        <fullName evidence="2">Uncharacterized protein</fullName>
    </submittedName>
</protein>
<name>M2PC97_CERS8</name>
<dbReference type="HOGENOM" id="CLU_2399458_0_0_1"/>
<evidence type="ECO:0000256" key="1">
    <source>
        <dbReference type="SAM" id="MobiDB-lite"/>
    </source>
</evidence>
<feature type="region of interest" description="Disordered" evidence="1">
    <location>
        <begin position="1"/>
        <end position="80"/>
    </location>
</feature>
<dbReference type="Proteomes" id="UP000016930">
    <property type="component" value="Unassembled WGS sequence"/>
</dbReference>
<sequence length="93" mass="9750">MDQAGLDSITCPLRTGQLGPSASSLQEWVPVEPSSGPVRQKRQRRGNTGSKTKEKGKARQGHLSPAGPSPASSSDSGYGTALARFRVTVNVES</sequence>
<gene>
    <name evidence="2" type="ORF">CERSUDRAFT_87184</name>
</gene>
<keyword evidence="3" id="KW-1185">Reference proteome</keyword>
<organism evidence="2 3">
    <name type="scientific">Ceriporiopsis subvermispora (strain B)</name>
    <name type="common">White-rot fungus</name>
    <name type="synonym">Gelatoporia subvermispora</name>
    <dbReference type="NCBI Taxonomy" id="914234"/>
    <lineage>
        <taxon>Eukaryota</taxon>
        <taxon>Fungi</taxon>
        <taxon>Dikarya</taxon>
        <taxon>Basidiomycota</taxon>
        <taxon>Agaricomycotina</taxon>
        <taxon>Agaricomycetes</taxon>
        <taxon>Polyporales</taxon>
        <taxon>Gelatoporiaceae</taxon>
        <taxon>Gelatoporia</taxon>
    </lineage>
</organism>
<dbReference type="AlphaFoldDB" id="M2PC97"/>
<evidence type="ECO:0000313" key="3">
    <source>
        <dbReference type="Proteomes" id="UP000016930"/>
    </source>
</evidence>
<proteinExistence type="predicted"/>
<reference evidence="2 3" key="1">
    <citation type="journal article" date="2012" name="Proc. Natl. Acad. Sci. U.S.A.">
        <title>Comparative genomics of Ceriporiopsis subvermispora and Phanerochaete chrysosporium provide insight into selective ligninolysis.</title>
        <authorList>
            <person name="Fernandez-Fueyo E."/>
            <person name="Ruiz-Duenas F.J."/>
            <person name="Ferreira P."/>
            <person name="Floudas D."/>
            <person name="Hibbett D.S."/>
            <person name="Canessa P."/>
            <person name="Larrondo L.F."/>
            <person name="James T.Y."/>
            <person name="Seelenfreund D."/>
            <person name="Lobos S."/>
            <person name="Polanco R."/>
            <person name="Tello M."/>
            <person name="Honda Y."/>
            <person name="Watanabe T."/>
            <person name="Watanabe T."/>
            <person name="Ryu J.S."/>
            <person name="Kubicek C.P."/>
            <person name="Schmoll M."/>
            <person name="Gaskell J."/>
            <person name="Hammel K.E."/>
            <person name="St John F.J."/>
            <person name="Vanden Wymelenberg A."/>
            <person name="Sabat G."/>
            <person name="Splinter BonDurant S."/>
            <person name="Syed K."/>
            <person name="Yadav J.S."/>
            <person name="Doddapaneni H."/>
            <person name="Subramanian V."/>
            <person name="Lavin J.L."/>
            <person name="Oguiza J.A."/>
            <person name="Perez G."/>
            <person name="Pisabarro A.G."/>
            <person name="Ramirez L."/>
            <person name="Santoyo F."/>
            <person name="Master E."/>
            <person name="Coutinho P.M."/>
            <person name="Henrissat B."/>
            <person name="Lombard V."/>
            <person name="Magnuson J.K."/>
            <person name="Kuees U."/>
            <person name="Hori C."/>
            <person name="Igarashi K."/>
            <person name="Samejima M."/>
            <person name="Held B.W."/>
            <person name="Barry K.W."/>
            <person name="LaButti K.M."/>
            <person name="Lapidus A."/>
            <person name="Lindquist E.A."/>
            <person name="Lucas S.M."/>
            <person name="Riley R."/>
            <person name="Salamov A.A."/>
            <person name="Hoffmeister D."/>
            <person name="Schwenk D."/>
            <person name="Hadar Y."/>
            <person name="Yarden O."/>
            <person name="de Vries R.P."/>
            <person name="Wiebenga A."/>
            <person name="Stenlid J."/>
            <person name="Eastwood D."/>
            <person name="Grigoriev I.V."/>
            <person name="Berka R.M."/>
            <person name="Blanchette R.A."/>
            <person name="Kersten P."/>
            <person name="Martinez A.T."/>
            <person name="Vicuna R."/>
            <person name="Cullen D."/>
        </authorList>
    </citation>
    <scope>NUCLEOTIDE SEQUENCE [LARGE SCALE GENOMIC DNA]</scope>
    <source>
        <strain evidence="2 3">B</strain>
    </source>
</reference>
<feature type="compositionally biased region" description="Low complexity" evidence="1">
    <location>
        <begin position="64"/>
        <end position="77"/>
    </location>
</feature>
<dbReference type="EMBL" id="KB445806">
    <property type="protein sequence ID" value="EMD33299.1"/>
    <property type="molecule type" value="Genomic_DNA"/>
</dbReference>